<name>A0ACC1CY58_9NEOP</name>
<accession>A0ACC1CY58</accession>
<comment type="caution">
    <text evidence="1">The sequence shown here is derived from an EMBL/GenBank/DDBJ whole genome shotgun (WGS) entry which is preliminary data.</text>
</comment>
<keyword evidence="2" id="KW-1185">Reference proteome</keyword>
<proteinExistence type="predicted"/>
<protein>
    <submittedName>
        <fullName evidence="1">Uncharacterized protein</fullName>
    </submittedName>
</protein>
<dbReference type="Proteomes" id="UP000824533">
    <property type="component" value="Linkage Group LG13"/>
</dbReference>
<gene>
    <name evidence="1" type="ORF">K1T71_007710</name>
</gene>
<dbReference type="EMBL" id="CM034399">
    <property type="protein sequence ID" value="KAJ0176531.1"/>
    <property type="molecule type" value="Genomic_DNA"/>
</dbReference>
<reference evidence="1 2" key="1">
    <citation type="journal article" date="2021" name="Front. Genet.">
        <title>Chromosome-Level Genome Assembly Reveals Significant Gene Expansion in the Toll and IMD Signaling Pathways of Dendrolimus kikuchii.</title>
        <authorList>
            <person name="Zhou J."/>
            <person name="Wu P."/>
            <person name="Xiong Z."/>
            <person name="Liu N."/>
            <person name="Zhao N."/>
            <person name="Ji M."/>
            <person name="Qiu Y."/>
            <person name="Yang B."/>
        </authorList>
    </citation>
    <scope>NUCLEOTIDE SEQUENCE [LARGE SCALE GENOMIC DNA]</scope>
    <source>
        <strain evidence="1">Ann1</strain>
    </source>
</reference>
<organism evidence="1 2">
    <name type="scientific">Dendrolimus kikuchii</name>
    <dbReference type="NCBI Taxonomy" id="765133"/>
    <lineage>
        <taxon>Eukaryota</taxon>
        <taxon>Metazoa</taxon>
        <taxon>Ecdysozoa</taxon>
        <taxon>Arthropoda</taxon>
        <taxon>Hexapoda</taxon>
        <taxon>Insecta</taxon>
        <taxon>Pterygota</taxon>
        <taxon>Neoptera</taxon>
        <taxon>Endopterygota</taxon>
        <taxon>Lepidoptera</taxon>
        <taxon>Glossata</taxon>
        <taxon>Ditrysia</taxon>
        <taxon>Bombycoidea</taxon>
        <taxon>Lasiocampidae</taxon>
        <taxon>Dendrolimus</taxon>
    </lineage>
</organism>
<evidence type="ECO:0000313" key="1">
    <source>
        <dbReference type="EMBL" id="KAJ0176531.1"/>
    </source>
</evidence>
<evidence type="ECO:0000313" key="2">
    <source>
        <dbReference type="Proteomes" id="UP000824533"/>
    </source>
</evidence>
<sequence>MRDFTGHRLPRQPPGQPILFKMKCCAAIIVTVVGGVAIFVTGGLLAPVVGPALGFTAAGIAVGSLAAAAQSCRGNVASGSVISQMTSAAMKSK</sequence>